<reference evidence="4 5" key="3">
    <citation type="journal article" date="2017" name="G3 (Bethesda)">
        <title>Comparative analysis highlights variable genome content of wheat rusts and divergence of the mating loci.</title>
        <authorList>
            <person name="Cuomo C.A."/>
            <person name="Bakkeren G."/>
            <person name="Khalil H.B."/>
            <person name="Panwar V."/>
            <person name="Joly D."/>
            <person name="Linning R."/>
            <person name="Sakthikumar S."/>
            <person name="Song X."/>
            <person name="Adiconis X."/>
            <person name="Fan L."/>
            <person name="Goldberg J.M."/>
            <person name="Levin J.Z."/>
            <person name="Young S."/>
            <person name="Zeng Q."/>
            <person name="Anikster Y."/>
            <person name="Bruce M."/>
            <person name="Wang M."/>
            <person name="Yin C."/>
            <person name="McCallum B."/>
            <person name="Szabo L.J."/>
            <person name="Hulbert S."/>
            <person name="Chen X."/>
            <person name="Fellers J.P."/>
        </authorList>
    </citation>
    <scope>NUCLEOTIDE SEQUENCE</scope>
    <source>
        <strain evidence="4">isolate 1-1 / race 1 (BBBD)</strain>
        <strain evidence="5">Isolate 1-1 / race 1 (BBBD)</strain>
    </source>
</reference>
<dbReference type="EMBL" id="ADAS02001805">
    <property type="protein sequence ID" value="OAV86063.1"/>
    <property type="molecule type" value="Genomic_DNA"/>
</dbReference>
<dbReference type="EnsemblFungi" id="PTTG_30106-t43_1">
    <property type="protein sequence ID" value="PTTG_30106-t43_1-p1"/>
    <property type="gene ID" value="PTTG_30106"/>
</dbReference>
<keyword evidence="5" id="KW-1185">Reference proteome</keyword>
<sequence>MQIPSTLAFIAFLASFQFTIHAAKNPPLPNDYIIRQPFTWVNGYLPIYDAKGKEVFHFSKTAFIPSFGKTNTTIADGSFKVLFNLSSSTDNRCYDDTTYAEPADQNQKDESPKREFKRDVRAVRADVWRFNFLPDRSTTRQYYKFNQNAENMGGRIYKVGKGKKNELVGLLRNQKRKQAWLDNDPTKEVATFTLSCIDNAPLAEFVTLMALVFDKDVACRF</sequence>
<evidence type="ECO:0000313" key="4">
    <source>
        <dbReference type="EnsemblFungi" id="PTTG_30106-t43_1-p1"/>
    </source>
</evidence>
<gene>
    <name evidence="3" type="ORF">PTTG_30106</name>
</gene>
<feature type="compositionally biased region" description="Basic and acidic residues" evidence="1">
    <location>
        <begin position="106"/>
        <end position="116"/>
    </location>
</feature>
<evidence type="ECO:0000313" key="5">
    <source>
        <dbReference type="Proteomes" id="UP000005240"/>
    </source>
</evidence>
<dbReference type="AlphaFoldDB" id="A0A180G2J7"/>
<reference evidence="4" key="4">
    <citation type="submission" date="2025-05" db="UniProtKB">
        <authorList>
            <consortium name="EnsemblFungi"/>
        </authorList>
    </citation>
    <scope>IDENTIFICATION</scope>
    <source>
        <strain evidence="4">isolate 1-1 / race 1 (BBBD)</strain>
    </source>
</reference>
<evidence type="ECO:0000256" key="1">
    <source>
        <dbReference type="SAM" id="MobiDB-lite"/>
    </source>
</evidence>
<organism evidence="3">
    <name type="scientific">Puccinia triticina (isolate 1-1 / race 1 (BBBD))</name>
    <name type="common">Brown leaf rust fungus</name>
    <dbReference type="NCBI Taxonomy" id="630390"/>
    <lineage>
        <taxon>Eukaryota</taxon>
        <taxon>Fungi</taxon>
        <taxon>Dikarya</taxon>
        <taxon>Basidiomycota</taxon>
        <taxon>Pucciniomycotina</taxon>
        <taxon>Pucciniomycetes</taxon>
        <taxon>Pucciniales</taxon>
        <taxon>Pucciniaceae</taxon>
        <taxon>Puccinia</taxon>
    </lineage>
</organism>
<dbReference type="OrthoDB" id="2495482at2759"/>
<accession>A0A180G2J7</accession>
<dbReference type="Proteomes" id="UP000005240">
    <property type="component" value="Unassembled WGS sequence"/>
</dbReference>
<name>A0A180G2J7_PUCT1</name>
<evidence type="ECO:0000313" key="3">
    <source>
        <dbReference type="EMBL" id="OAV86063.1"/>
    </source>
</evidence>
<evidence type="ECO:0000256" key="2">
    <source>
        <dbReference type="SAM" id="SignalP"/>
    </source>
</evidence>
<reference evidence="3" key="2">
    <citation type="submission" date="2016-05" db="EMBL/GenBank/DDBJ databases">
        <title>Comparative analysis highlights variable genome content of wheat rusts and divergence of the mating loci.</title>
        <authorList>
            <person name="Cuomo C.A."/>
            <person name="Bakkeren G."/>
            <person name="Szabo L."/>
            <person name="Khalil H."/>
            <person name="Joly D."/>
            <person name="Goldberg J."/>
            <person name="Young S."/>
            <person name="Zeng Q."/>
            <person name="Fellers J."/>
        </authorList>
    </citation>
    <scope>NUCLEOTIDE SEQUENCE [LARGE SCALE GENOMIC DNA]</scope>
    <source>
        <strain evidence="3">1-1 BBBD Race 1</strain>
    </source>
</reference>
<keyword evidence="2" id="KW-0732">Signal</keyword>
<feature type="region of interest" description="Disordered" evidence="1">
    <location>
        <begin position="96"/>
        <end position="116"/>
    </location>
</feature>
<reference evidence="3" key="1">
    <citation type="submission" date="2009-11" db="EMBL/GenBank/DDBJ databases">
        <authorList>
            <consortium name="The Broad Institute Genome Sequencing Platform"/>
            <person name="Ward D."/>
            <person name="Feldgarden M."/>
            <person name="Earl A."/>
            <person name="Young S.K."/>
            <person name="Zeng Q."/>
            <person name="Koehrsen M."/>
            <person name="Alvarado L."/>
            <person name="Berlin A."/>
            <person name="Bochicchio J."/>
            <person name="Borenstein D."/>
            <person name="Chapman S.B."/>
            <person name="Chen Z."/>
            <person name="Engels R."/>
            <person name="Freedman E."/>
            <person name="Gellesch M."/>
            <person name="Goldberg J."/>
            <person name="Griggs A."/>
            <person name="Gujja S."/>
            <person name="Heilman E."/>
            <person name="Heiman D."/>
            <person name="Hepburn T."/>
            <person name="Howarth C."/>
            <person name="Jen D."/>
            <person name="Larson L."/>
            <person name="Lewis B."/>
            <person name="Mehta T."/>
            <person name="Park D."/>
            <person name="Pearson M."/>
            <person name="Roberts A."/>
            <person name="Saif S."/>
            <person name="Shea T."/>
            <person name="Shenoy N."/>
            <person name="Sisk P."/>
            <person name="Stolte C."/>
            <person name="Sykes S."/>
            <person name="Thomson T."/>
            <person name="Walk T."/>
            <person name="White J."/>
            <person name="Yandava C."/>
            <person name="Izard J."/>
            <person name="Baranova O.V."/>
            <person name="Blanton J.M."/>
            <person name="Tanner A.C."/>
            <person name="Dewhirst F.E."/>
            <person name="Haas B."/>
            <person name="Nusbaum C."/>
            <person name="Birren B."/>
        </authorList>
    </citation>
    <scope>NUCLEOTIDE SEQUENCE [LARGE SCALE GENOMIC DNA]</scope>
    <source>
        <strain evidence="3">1-1 BBBD Race 1</strain>
    </source>
</reference>
<protein>
    <submittedName>
        <fullName evidence="3 4">Uncharacterized protein</fullName>
    </submittedName>
</protein>
<proteinExistence type="predicted"/>
<feature type="signal peptide" evidence="2">
    <location>
        <begin position="1"/>
        <end position="22"/>
    </location>
</feature>
<dbReference type="VEuPathDB" id="FungiDB:PTTG_30106"/>
<feature type="chain" id="PRO_5008109540" evidence="2">
    <location>
        <begin position="23"/>
        <end position="221"/>
    </location>
</feature>